<keyword evidence="14" id="KW-1185">Reference proteome</keyword>
<dbReference type="Pfam" id="PF17975">
    <property type="entry name" value="RNR_Alpha"/>
    <property type="match status" value="1"/>
</dbReference>
<dbReference type="PANTHER" id="PTHR43371:SF1">
    <property type="entry name" value="RIBONUCLEOSIDE-DIPHOSPHATE REDUCTASE"/>
    <property type="match status" value="1"/>
</dbReference>
<evidence type="ECO:0000256" key="9">
    <source>
        <dbReference type="ARBA" id="ARBA00023285"/>
    </source>
</evidence>
<dbReference type="PANTHER" id="PTHR43371">
    <property type="entry name" value="VITAMIN B12-DEPENDENT RIBONUCLEOTIDE REDUCTASE"/>
    <property type="match status" value="1"/>
</dbReference>
<evidence type="ECO:0000256" key="2">
    <source>
        <dbReference type="ARBA" id="ARBA00005654"/>
    </source>
</evidence>
<evidence type="ECO:0000313" key="13">
    <source>
        <dbReference type="EMBL" id="EXX64893.1"/>
    </source>
</evidence>
<keyword evidence="6" id="KW-0560">Oxidoreductase</keyword>
<dbReference type="InterPro" id="IPR050862">
    <property type="entry name" value="RdRp_reductase_class-2"/>
</dbReference>
<dbReference type="Proteomes" id="UP000022910">
    <property type="component" value="Unassembled WGS sequence"/>
</dbReference>
<comment type="catalytic activity">
    <reaction evidence="10">
        <text>a 2'-deoxyribonucleoside 5'-triphosphate + [thioredoxin]-disulfide + H2O = a ribonucleoside 5'-triphosphate + [thioredoxin]-dithiol</text>
        <dbReference type="Rhea" id="RHEA:12701"/>
        <dbReference type="Rhea" id="RHEA-COMP:10698"/>
        <dbReference type="Rhea" id="RHEA-COMP:10700"/>
        <dbReference type="ChEBI" id="CHEBI:15377"/>
        <dbReference type="ChEBI" id="CHEBI:29950"/>
        <dbReference type="ChEBI" id="CHEBI:50058"/>
        <dbReference type="ChEBI" id="CHEBI:61557"/>
        <dbReference type="ChEBI" id="CHEBI:61560"/>
        <dbReference type="EC" id="1.17.4.2"/>
    </reaction>
</comment>
<evidence type="ECO:0000256" key="7">
    <source>
        <dbReference type="ARBA" id="ARBA00023157"/>
    </source>
</evidence>
<dbReference type="GO" id="GO:0008998">
    <property type="term" value="F:ribonucleoside-triphosphate reductase (thioredoxin) activity"/>
    <property type="evidence" value="ECO:0007669"/>
    <property type="project" value="UniProtKB-EC"/>
</dbReference>
<evidence type="ECO:0000256" key="4">
    <source>
        <dbReference type="ARBA" id="ARBA00022628"/>
    </source>
</evidence>
<evidence type="ECO:0000256" key="6">
    <source>
        <dbReference type="ARBA" id="ARBA00023002"/>
    </source>
</evidence>
<evidence type="ECO:0000256" key="5">
    <source>
        <dbReference type="ARBA" id="ARBA00022705"/>
    </source>
</evidence>
<dbReference type="GO" id="GO:0006260">
    <property type="term" value="P:DNA replication"/>
    <property type="evidence" value="ECO:0007669"/>
    <property type="project" value="UniProtKB-KW"/>
</dbReference>
<protein>
    <recommendedName>
        <fullName evidence="3">ribonucleoside-triphosphate reductase (thioredoxin)</fullName>
        <ecNumber evidence="3">1.17.4.2</ecNumber>
    </recommendedName>
</protein>
<evidence type="ECO:0000256" key="3">
    <source>
        <dbReference type="ARBA" id="ARBA00012275"/>
    </source>
</evidence>
<keyword evidence="9" id="KW-0170">Cobalt</keyword>
<comment type="caution">
    <text evidence="13">The sequence shown here is derived from an EMBL/GenBank/DDBJ whole genome shotgun (WGS) entry which is preliminary data.</text>
</comment>
<sequence>MLIKVLSRYIFNKCVLFSPRNFPPSAQSSYYSVFTFVLPRNISRQNFSIPKPNFWTRKYFSSARPSTSKNSITADGVHKKAEEFRLLNDSFLSNYKNIAPSFGFNGLGEIVYRRTYSRVKADGKKEQWWETVERVVKGTFNMQKRWIEQNGLAWDPIKAQELAQSMYDKIFNMKFLPPGRGLWAMGSPLTEERDIYASLNNCAFVSTENMRDGRSSISAPFKFLMDASMLGVGVGFDTKGAGSKLIRGPSTLRSSTVYVIEDSREGWVESVGELIDSYFDENVGPYEFDYSQIRPPNLPIKGFGGVSSGPQPLKQLHKHISQTLSKNIGAPLSVTTIVDLMNLIGKCVVSGNIRRAAEIAFGDPQDNEYINLKNYEINPHRREYGWTSNNSVFSPLGLDYTKICERIKKNGEPGFAWLDNAQKYSRMCDPPDHKDTRAQGGNPCLEQTLESYELCCLVEIFPLNHTSLEDFLDTLRSAFLYAKTVTLGKTHWPQSNAVMLRNRRIGCGLSGIAQFISHQGLSKLKLWCEEGYKHIQNVDKELSEWFCIPKSIKTTTIKPSGSVSLLAGATPGMHYPESRYCIRRVRLSKSSELIQPLKKFGFKIEPDVVEPNSLVVEIPIDYGEGVRSLKEISMWEQLSLAAFLQKYWSDNQVSCTVTFEPETEGPMLKYALEYFQYQLKGVSFLPRMFSGGYAQMPIEAINTERYESIISTLLTKPTPHSGSNGKILKVDFHDIPSEDKSDPDIERYCDSNICVLDPV</sequence>
<gene>
    <name evidence="13" type="ORF">RirG_138450</name>
</gene>
<dbReference type="SUPFAM" id="SSF51998">
    <property type="entry name" value="PFL-like glycyl radical enzymes"/>
    <property type="match status" value="1"/>
</dbReference>
<evidence type="ECO:0000313" key="14">
    <source>
        <dbReference type="Proteomes" id="UP000022910"/>
    </source>
</evidence>
<reference evidence="13 14" key="1">
    <citation type="submission" date="2014-02" db="EMBL/GenBank/DDBJ databases">
        <title>Single nucleus genome sequencing reveals high similarity among nuclei of an endomycorrhizal fungus.</title>
        <authorList>
            <person name="Lin K."/>
            <person name="Geurts R."/>
            <person name="Zhang Z."/>
            <person name="Limpens E."/>
            <person name="Saunders D.G."/>
            <person name="Mu D."/>
            <person name="Pang E."/>
            <person name="Cao H."/>
            <person name="Cha H."/>
            <person name="Lin T."/>
            <person name="Zhou Q."/>
            <person name="Shang Y."/>
            <person name="Li Y."/>
            <person name="Ivanov S."/>
            <person name="Sharma T."/>
            <person name="Velzen R.V."/>
            <person name="Ruijter N.D."/>
            <person name="Aanen D.K."/>
            <person name="Win J."/>
            <person name="Kamoun S."/>
            <person name="Bisseling T."/>
            <person name="Huang S."/>
        </authorList>
    </citation>
    <scope>NUCLEOTIDE SEQUENCE [LARGE SCALE GENOMIC DNA]</scope>
    <source>
        <strain evidence="14">DAOM197198w</strain>
    </source>
</reference>
<comment type="cofactor">
    <cofactor evidence="1">
        <name>adenosylcob(III)alamin</name>
        <dbReference type="ChEBI" id="CHEBI:18408"/>
    </cofactor>
</comment>
<dbReference type="AlphaFoldDB" id="A0A015MDJ5"/>
<evidence type="ECO:0000256" key="1">
    <source>
        <dbReference type="ARBA" id="ARBA00001922"/>
    </source>
</evidence>
<feature type="domain" description="Ribonucleotide reductase alpha-helical" evidence="11">
    <location>
        <begin position="87"/>
        <end position="187"/>
    </location>
</feature>
<evidence type="ECO:0000256" key="10">
    <source>
        <dbReference type="ARBA" id="ARBA00048987"/>
    </source>
</evidence>
<keyword evidence="5" id="KW-0235">DNA replication</keyword>
<dbReference type="STRING" id="1432141.A0A015MDJ5"/>
<keyword evidence="7" id="KW-1015">Disulfide bond</keyword>
<evidence type="ECO:0000259" key="12">
    <source>
        <dbReference type="Pfam" id="PF21995"/>
    </source>
</evidence>
<keyword evidence="4" id="KW-0846">Cobalamin</keyword>
<dbReference type="Pfam" id="PF21995">
    <property type="entry name" value="RNR-II_ins_dom"/>
    <property type="match status" value="1"/>
</dbReference>
<evidence type="ECO:0000256" key="8">
    <source>
        <dbReference type="ARBA" id="ARBA00023284"/>
    </source>
</evidence>
<dbReference type="Gene3D" id="3.20.70.20">
    <property type="match status" value="3"/>
</dbReference>
<dbReference type="InterPro" id="IPR054158">
    <property type="entry name" value="RNR-II_ins_dom"/>
</dbReference>
<evidence type="ECO:0000259" key="11">
    <source>
        <dbReference type="Pfam" id="PF17975"/>
    </source>
</evidence>
<dbReference type="InterPro" id="IPR040763">
    <property type="entry name" value="RNR_alpha_hel"/>
</dbReference>
<keyword evidence="8" id="KW-0676">Redox-active center</keyword>
<organism evidence="13 14">
    <name type="scientific">Rhizophagus irregularis (strain DAOM 197198w)</name>
    <name type="common">Glomus intraradices</name>
    <dbReference type="NCBI Taxonomy" id="1432141"/>
    <lineage>
        <taxon>Eukaryota</taxon>
        <taxon>Fungi</taxon>
        <taxon>Fungi incertae sedis</taxon>
        <taxon>Mucoromycota</taxon>
        <taxon>Glomeromycotina</taxon>
        <taxon>Glomeromycetes</taxon>
        <taxon>Glomerales</taxon>
        <taxon>Glomeraceae</taxon>
        <taxon>Rhizophagus</taxon>
    </lineage>
</organism>
<dbReference type="EC" id="1.17.4.2" evidence="3"/>
<accession>A0A015MDJ5</accession>
<dbReference type="OrthoDB" id="14890at2759"/>
<dbReference type="OMA" id="FHCNLAE"/>
<dbReference type="GO" id="GO:0004748">
    <property type="term" value="F:ribonucleoside-diphosphate reductase activity, thioredoxin disulfide as acceptor"/>
    <property type="evidence" value="ECO:0007669"/>
    <property type="project" value="TreeGrafter"/>
</dbReference>
<dbReference type="GO" id="GO:0031419">
    <property type="term" value="F:cobalamin binding"/>
    <property type="evidence" value="ECO:0007669"/>
    <property type="project" value="UniProtKB-KW"/>
</dbReference>
<name>A0A015MDJ5_RHIIW</name>
<comment type="similarity">
    <text evidence="2">Belongs to the class II ribonucleoside-triphosphate reductase family.</text>
</comment>
<proteinExistence type="inferred from homology"/>
<feature type="domain" description="B12-dependent ribonucleotide reductase insertion" evidence="12">
    <location>
        <begin position="255"/>
        <end position="323"/>
    </location>
</feature>
<dbReference type="EMBL" id="JEMT01022714">
    <property type="protein sequence ID" value="EXX64893.1"/>
    <property type="molecule type" value="Genomic_DNA"/>
</dbReference>